<dbReference type="HOGENOM" id="CLU_3343110_0_0_6"/>
<sequence>MRAGVSVAQLSLAQLSRRRAARLFSARGVRISPFYTS</sequence>
<protein>
    <submittedName>
        <fullName evidence="1">Uncharacterized protein</fullName>
    </submittedName>
</protein>
<keyword evidence="2" id="KW-1185">Reference proteome</keyword>
<organism evidence="1 2">
    <name type="scientific">Edwardsiella tarda (strain FL6-60)</name>
    <dbReference type="NCBI Taxonomy" id="718251"/>
    <lineage>
        <taxon>Bacteria</taxon>
        <taxon>Pseudomonadati</taxon>
        <taxon>Pseudomonadota</taxon>
        <taxon>Gammaproteobacteria</taxon>
        <taxon>Enterobacterales</taxon>
        <taxon>Hafniaceae</taxon>
        <taxon>Edwardsiella</taxon>
    </lineage>
</organism>
<dbReference type="Proteomes" id="UP000002230">
    <property type="component" value="Chromosome"/>
</dbReference>
<dbReference type="AlphaFoldDB" id="A0A0H3DQI1"/>
<evidence type="ECO:0000313" key="1">
    <source>
        <dbReference type="EMBL" id="ADM41591.1"/>
    </source>
</evidence>
<proteinExistence type="predicted"/>
<reference evidence="1 2" key="2">
    <citation type="journal article" date="2011" name="BMC Immunol.">
        <title>Comparison of static immersion and intravenous injection systems for exposure of zebrafish embryos to the natural pathogen Edwardsiella tarda.</title>
        <authorList>
            <person name="van Soest J.J."/>
            <person name="Stockhammer O.W."/>
            <person name="Ordas A."/>
            <person name="Bloemberg G.V."/>
            <person name="Spaink H.P."/>
            <person name="Meijer A.H."/>
        </authorList>
    </citation>
    <scope>NUCLEOTIDE SEQUENCE [LARGE SCALE GENOMIC DNA]</scope>
    <source>
        <strain evidence="1 2">FL6-60</strain>
    </source>
</reference>
<accession>A0A0H3DQI1</accession>
<name>A0A0H3DQI1_EDWTF</name>
<dbReference type="KEGG" id="etd:ETAF_1481"/>
<dbReference type="EMBL" id="CP002154">
    <property type="protein sequence ID" value="ADM41591.1"/>
    <property type="molecule type" value="Genomic_DNA"/>
</dbReference>
<dbReference type="PATRIC" id="fig|718251.5.peg.1532"/>
<gene>
    <name evidence="1" type="ordered locus">ETAF_1481</name>
</gene>
<reference evidence="2" key="1">
    <citation type="submission" date="2010-08" db="EMBL/GenBank/DDBJ databases">
        <title>Genome comparisons of Edwardsiella bacteria analysed using deep sequencing technology.</title>
        <authorList>
            <person name="van Soest J.J."/>
            <person name="Henkel C.V."/>
            <person name="Jansen H.J."/>
            <person name="van den Hondel C.A.M.J.J."/>
            <person name="Bloemberg G.V."/>
            <person name="Meijer A.H."/>
            <person name="Spaink H.P."/>
        </authorList>
    </citation>
    <scope>NUCLEOTIDE SEQUENCE [LARGE SCALE GENOMIC DNA]</scope>
    <source>
        <strain evidence="2">FL6-60</strain>
    </source>
</reference>
<evidence type="ECO:0000313" key="2">
    <source>
        <dbReference type="Proteomes" id="UP000002230"/>
    </source>
</evidence>